<proteinExistence type="predicted"/>
<dbReference type="RefSeq" id="WP_156217869.1">
    <property type="nucleotide sequence ID" value="NZ_WOFH01000006.1"/>
</dbReference>
<gene>
    <name evidence="2" type="ORF">GNZ18_19215</name>
</gene>
<dbReference type="SUPFAM" id="SSF101386">
    <property type="entry name" value="all-alpha NTP pyrophosphatases"/>
    <property type="match status" value="1"/>
</dbReference>
<protein>
    <recommendedName>
        <fullName evidence="4">NTP pyrophosphohydrolase MazG putative catalytic core domain-containing protein</fullName>
    </recommendedName>
</protein>
<dbReference type="Gene3D" id="1.10.287.1080">
    <property type="entry name" value="MazG-like"/>
    <property type="match status" value="1"/>
</dbReference>
<comment type="caution">
    <text evidence="2">The sequence shown here is derived from an EMBL/GenBank/DDBJ whole genome shotgun (WGS) entry which is preliminary data.</text>
</comment>
<dbReference type="EMBL" id="WOFH01000006">
    <property type="protein sequence ID" value="MUN38720.1"/>
    <property type="molecule type" value="Genomic_DNA"/>
</dbReference>
<dbReference type="AlphaFoldDB" id="A0A7K1L2R9"/>
<sequence length="394" mass="43075">MTYLAPRTTKTYDRVAPAAGHTPHINATTGELRHRDLPPLVMLAPRAAKLGDVLIGDESRNLVTVDDARRVLISDAYTTITDQVYEIPIRVTIDQLTADQKATLAQVAPRTPAVRENAGRYSCADGWVVTGHRPVAEILGPQAEQLITLAAAMKAAPTHDPTALRYDHYRAAMKTAYLDAALAALVAVGADVQWWRSQATCADGGELVALAARDLIGTVPGWSTTAYRALMTPWVTTHGAGLWPHPDDPPDEGGKPRPVTTDRRHRTGHQKGTPLMPHPDAQPADETTPHTLTEPGAVVAEHIRKHFPVEEERHRQVLALAEEAGEFVGAYRRWAGMARRTGDFSDVQDELADVVITAYVTAHVLNIDLDAAWRAKARHILTRGWRDRPDGDTP</sequence>
<reference evidence="2 3" key="1">
    <citation type="submission" date="2019-11" db="EMBL/GenBank/DDBJ databases">
        <authorList>
            <person name="Cao P."/>
        </authorList>
    </citation>
    <scope>NUCLEOTIDE SEQUENCE [LARGE SCALE GENOMIC DNA]</scope>
    <source>
        <strain evidence="2 3">NEAU-AAG5</strain>
    </source>
</reference>
<keyword evidence="3" id="KW-1185">Reference proteome</keyword>
<dbReference type="Proteomes" id="UP000432015">
    <property type="component" value="Unassembled WGS sequence"/>
</dbReference>
<evidence type="ECO:0008006" key="4">
    <source>
        <dbReference type="Google" id="ProtNLM"/>
    </source>
</evidence>
<accession>A0A7K1L2R9</accession>
<evidence type="ECO:0000313" key="3">
    <source>
        <dbReference type="Proteomes" id="UP000432015"/>
    </source>
</evidence>
<organism evidence="2 3">
    <name type="scientific">Actinomadura litoris</name>
    <dbReference type="NCBI Taxonomy" id="2678616"/>
    <lineage>
        <taxon>Bacteria</taxon>
        <taxon>Bacillati</taxon>
        <taxon>Actinomycetota</taxon>
        <taxon>Actinomycetes</taxon>
        <taxon>Streptosporangiales</taxon>
        <taxon>Thermomonosporaceae</taxon>
        <taxon>Actinomadura</taxon>
    </lineage>
</organism>
<feature type="region of interest" description="Disordered" evidence="1">
    <location>
        <begin position="241"/>
        <end position="291"/>
    </location>
</feature>
<name>A0A7K1L2R9_9ACTN</name>
<feature type="compositionally biased region" description="Basic and acidic residues" evidence="1">
    <location>
        <begin position="245"/>
        <end position="255"/>
    </location>
</feature>
<evidence type="ECO:0000256" key="1">
    <source>
        <dbReference type="SAM" id="MobiDB-lite"/>
    </source>
</evidence>
<evidence type="ECO:0000313" key="2">
    <source>
        <dbReference type="EMBL" id="MUN38720.1"/>
    </source>
</evidence>